<evidence type="ECO:0000313" key="2">
    <source>
        <dbReference type="EMBL" id="NJQ01266.1"/>
    </source>
</evidence>
<organism evidence="2 3">
    <name type="scientific">Streptomyces zingiberis</name>
    <dbReference type="NCBI Taxonomy" id="2053010"/>
    <lineage>
        <taxon>Bacteria</taxon>
        <taxon>Bacillati</taxon>
        <taxon>Actinomycetota</taxon>
        <taxon>Actinomycetes</taxon>
        <taxon>Kitasatosporales</taxon>
        <taxon>Streptomycetaceae</taxon>
        <taxon>Streptomyces</taxon>
    </lineage>
</organism>
<sequence>MRDGDTRARFVIGIVLLLLSGPLVVPAVEWGGPRTVWLVVWVTAVGFVSYPLASLWRVSTRRGRRRETGPASRA</sequence>
<keyword evidence="1" id="KW-0472">Membrane</keyword>
<comment type="caution">
    <text evidence="2">The sequence shown here is derived from an EMBL/GenBank/DDBJ whole genome shotgun (WGS) entry which is preliminary data.</text>
</comment>
<dbReference type="EMBL" id="JAATEN010000007">
    <property type="protein sequence ID" value="NJQ01266.1"/>
    <property type="molecule type" value="Genomic_DNA"/>
</dbReference>
<evidence type="ECO:0008006" key="4">
    <source>
        <dbReference type="Google" id="ProtNLM"/>
    </source>
</evidence>
<evidence type="ECO:0000256" key="1">
    <source>
        <dbReference type="SAM" id="Phobius"/>
    </source>
</evidence>
<dbReference type="Proteomes" id="UP000695264">
    <property type="component" value="Unassembled WGS sequence"/>
</dbReference>
<keyword evidence="1" id="KW-0812">Transmembrane</keyword>
<name>A0ABX1BUA8_9ACTN</name>
<reference evidence="2 3" key="1">
    <citation type="submission" date="2020-03" db="EMBL/GenBank/DDBJ databases">
        <title>WGS of actinomycetes isolated from Thailand.</title>
        <authorList>
            <person name="Thawai C."/>
        </authorList>
    </citation>
    <scope>NUCLEOTIDE SEQUENCE [LARGE SCALE GENOMIC DNA]</scope>
    <source>
        <strain evidence="2 3">PLAI 1-29</strain>
    </source>
</reference>
<accession>A0ABX1BUA8</accession>
<feature type="transmembrane region" description="Helical" evidence="1">
    <location>
        <begin position="36"/>
        <end position="56"/>
    </location>
</feature>
<protein>
    <recommendedName>
        <fullName evidence="4">DUF3311 domain-containing protein</fullName>
    </recommendedName>
</protein>
<proteinExistence type="predicted"/>
<keyword evidence="3" id="KW-1185">Reference proteome</keyword>
<dbReference type="RefSeq" id="WP_168101855.1">
    <property type="nucleotide sequence ID" value="NZ_JAATEN010000007.1"/>
</dbReference>
<gene>
    <name evidence="2" type="ORF">HCK00_12185</name>
</gene>
<evidence type="ECO:0000313" key="3">
    <source>
        <dbReference type="Proteomes" id="UP000695264"/>
    </source>
</evidence>
<keyword evidence="1" id="KW-1133">Transmembrane helix</keyword>